<sequence length="76" mass="8432">MLSSKPTAHSEAFSQLNANNQQIDQVKVFSVKGDLVQQIEGFETSKTIDVSQLSSGMYYVQFTAGKQIATKKFVKE</sequence>
<accession>A0A2U0HZP7</accession>
<feature type="domain" description="Secretion system C-terminal sorting" evidence="2">
    <location>
        <begin position="17"/>
        <end position="74"/>
    </location>
</feature>
<dbReference type="AlphaFoldDB" id="A0A2U0HZP7"/>
<dbReference type="OrthoDB" id="1433593at2"/>
<dbReference type="Proteomes" id="UP000245962">
    <property type="component" value="Unassembled WGS sequence"/>
</dbReference>
<dbReference type="InterPro" id="IPR026444">
    <property type="entry name" value="Secre_tail"/>
</dbReference>
<dbReference type="Pfam" id="PF18962">
    <property type="entry name" value="Por_Secre_tail"/>
    <property type="match status" value="1"/>
</dbReference>
<dbReference type="NCBIfam" id="TIGR04183">
    <property type="entry name" value="Por_Secre_tail"/>
    <property type="match status" value="1"/>
</dbReference>
<keyword evidence="4" id="KW-1185">Reference proteome</keyword>
<evidence type="ECO:0000259" key="2">
    <source>
        <dbReference type="Pfam" id="PF18962"/>
    </source>
</evidence>
<name>A0A2U0HZP7_9FLAO</name>
<comment type="caution">
    <text evidence="3">The sequence shown here is derived from an EMBL/GenBank/DDBJ whole genome shotgun (WGS) entry which is preliminary data.</text>
</comment>
<keyword evidence="1" id="KW-0732">Signal</keyword>
<reference evidence="3 4" key="1">
    <citation type="submission" date="2018-04" db="EMBL/GenBank/DDBJ databases">
        <title>Marixanthomonas spongiae HN-E44 sp. nov., isolated from a marine sponge.</title>
        <authorList>
            <person name="Luo L."/>
            <person name="Zhuang L."/>
        </authorList>
    </citation>
    <scope>NUCLEOTIDE SEQUENCE [LARGE SCALE GENOMIC DNA]</scope>
    <source>
        <strain evidence="3 4">HN-E44</strain>
    </source>
</reference>
<dbReference type="RefSeq" id="WP_116694788.1">
    <property type="nucleotide sequence ID" value="NZ_QEHR01000006.1"/>
</dbReference>
<organism evidence="3 4">
    <name type="scientific">Marixanthomonas spongiae</name>
    <dbReference type="NCBI Taxonomy" id="2174845"/>
    <lineage>
        <taxon>Bacteria</taxon>
        <taxon>Pseudomonadati</taxon>
        <taxon>Bacteroidota</taxon>
        <taxon>Flavobacteriia</taxon>
        <taxon>Flavobacteriales</taxon>
        <taxon>Flavobacteriaceae</taxon>
        <taxon>Marixanthomonas</taxon>
    </lineage>
</organism>
<protein>
    <recommendedName>
        <fullName evidence="2">Secretion system C-terminal sorting domain-containing protein</fullName>
    </recommendedName>
</protein>
<evidence type="ECO:0000313" key="3">
    <source>
        <dbReference type="EMBL" id="PVW14299.1"/>
    </source>
</evidence>
<gene>
    <name evidence="3" type="ORF">DDV96_10880</name>
</gene>
<dbReference type="EMBL" id="QEHR01000006">
    <property type="protein sequence ID" value="PVW14299.1"/>
    <property type="molecule type" value="Genomic_DNA"/>
</dbReference>
<proteinExistence type="predicted"/>
<evidence type="ECO:0000313" key="4">
    <source>
        <dbReference type="Proteomes" id="UP000245962"/>
    </source>
</evidence>
<evidence type="ECO:0000256" key="1">
    <source>
        <dbReference type="ARBA" id="ARBA00022729"/>
    </source>
</evidence>